<evidence type="ECO:0000313" key="2">
    <source>
        <dbReference type="EMBL" id="CAI4014974.1"/>
    </source>
</evidence>
<dbReference type="Proteomes" id="UP001152797">
    <property type="component" value="Unassembled WGS sequence"/>
</dbReference>
<accession>A0A9P1DT01</accession>
<feature type="compositionally biased region" description="Basic and acidic residues" evidence="1">
    <location>
        <begin position="50"/>
        <end position="94"/>
    </location>
</feature>
<protein>
    <submittedName>
        <fullName evidence="2">Uncharacterized protein</fullName>
    </submittedName>
</protein>
<feature type="compositionally biased region" description="Basic and acidic residues" evidence="1">
    <location>
        <begin position="491"/>
        <end position="508"/>
    </location>
</feature>
<organism evidence="2">
    <name type="scientific">Cladocopium goreaui</name>
    <dbReference type="NCBI Taxonomy" id="2562237"/>
    <lineage>
        <taxon>Eukaryota</taxon>
        <taxon>Sar</taxon>
        <taxon>Alveolata</taxon>
        <taxon>Dinophyceae</taxon>
        <taxon>Suessiales</taxon>
        <taxon>Symbiodiniaceae</taxon>
        <taxon>Cladocopium</taxon>
    </lineage>
</organism>
<evidence type="ECO:0000313" key="4">
    <source>
        <dbReference type="Proteomes" id="UP001152797"/>
    </source>
</evidence>
<name>A0A9P1DT01_9DINO</name>
<gene>
    <name evidence="2" type="ORF">C1SCF055_LOCUS39830</name>
</gene>
<comment type="caution">
    <text evidence="2">The sequence shown here is derived from an EMBL/GenBank/DDBJ whole genome shotgun (WGS) entry which is preliminary data.</text>
</comment>
<feature type="compositionally biased region" description="Basic and acidic residues" evidence="1">
    <location>
        <begin position="232"/>
        <end position="252"/>
    </location>
</feature>
<sequence>MEIQGLLKDLGITLPKRIPLAIHESDEEASFGEEDAESESEEEEDQLVEPSREVEPSGTDDKDRCEEEAKAEIHDPADDSVHQPKEPKDVDARVKPSCTASAVREPFVARRYTTPESNSGMLFSLQSWSKPFFLNLDQLSYPGEALRAHRARLQRMLKVKQLIELQLKLKDLMLAKQNSQEVPNPENDHSAPKEKCIDNVDTLPMDLDNHFEGQAPADSQEEVNVEICRGKVSFEQETEKGERGEPCLKIDEGMVGEKASKVDQHMPPPASDHEGRSYKEPAQPPPELVAHEQVAPEPTKPLPESPKQDNVPTQKVEDPHPEKHSGPEANGKSPRLEIDDDDHPGEDTNGLPAGWGRAHYLTPEEQRACAPKANPKKKPGKNSGPRPKPETKSQQKPGRKSNSVGSNKESPPNGPARSIKKRKPEPEVEQAVAAKKGKDKTATTSSRSKRGAQELPEEMPDAPPQKKTRKVDMSDKEKLRSKKCSTYTRTLQRERKKGTPEEKAKSLAKEAYAAVQTLDD</sequence>
<dbReference type="EMBL" id="CAMXCT010006510">
    <property type="protein sequence ID" value="CAI4014974.1"/>
    <property type="molecule type" value="Genomic_DNA"/>
</dbReference>
<feature type="compositionally biased region" description="Basic and acidic residues" evidence="1">
    <location>
        <begin position="315"/>
        <end position="326"/>
    </location>
</feature>
<reference evidence="3" key="2">
    <citation type="submission" date="2024-04" db="EMBL/GenBank/DDBJ databases">
        <authorList>
            <person name="Chen Y."/>
            <person name="Shah S."/>
            <person name="Dougan E. K."/>
            <person name="Thang M."/>
            <person name="Chan C."/>
        </authorList>
    </citation>
    <scope>NUCLEOTIDE SEQUENCE [LARGE SCALE GENOMIC DNA]</scope>
</reference>
<feature type="region of interest" description="Disordered" evidence="1">
    <location>
        <begin position="232"/>
        <end position="508"/>
    </location>
</feature>
<dbReference type="EMBL" id="CAMXCT030006510">
    <property type="protein sequence ID" value="CAL4802286.1"/>
    <property type="molecule type" value="Genomic_DNA"/>
</dbReference>
<proteinExistence type="predicted"/>
<dbReference type="EMBL" id="CAMXCT020006510">
    <property type="protein sequence ID" value="CAL1168349.1"/>
    <property type="molecule type" value="Genomic_DNA"/>
</dbReference>
<feature type="compositionally biased region" description="Acidic residues" evidence="1">
    <location>
        <begin position="25"/>
        <end position="47"/>
    </location>
</feature>
<feature type="region of interest" description="Disordered" evidence="1">
    <location>
        <begin position="21"/>
        <end position="97"/>
    </location>
</feature>
<dbReference type="AlphaFoldDB" id="A0A9P1DT01"/>
<evidence type="ECO:0000256" key="1">
    <source>
        <dbReference type="SAM" id="MobiDB-lite"/>
    </source>
</evidence>
<feature type="compositionally biased region" description="Polar residues" evidence="1">
    <location>
        <begin position="394"/>
        <end position="410"/>
    </location>
</feature>
<reference evidence="2" key="1">
    <citation type="submission" date="2022-10" db="EMBL/GenBank/DDBJ databases">
        <authorList>
            <person name="Chen Y."/>
            <person name="Dougan E. K."/>
            <person name="Chan C."/>
            <person name="Rhodes N."/>
            <person name="Thang M."/>
        </authorList>
    </citation>
    <scope>NUCLEOTIDE SEQUENCE</scope>
</reference>
<evidence type="ECO:0000313" key="3">
    <source>
        <dbReference type="EMBL" id="CAL1168349.1"/>
    </source>
</evidence>
<keyword evidence="4" id="KW-1185">Reference proteome</keyword>